<dbReference type="SUPFAM" id="SSF53955">
    <property type="entry name" value="Lysozyme-like"/>
    <property type="match status" value="1"/>
</dbReference>
<dbReference type="Pfam" id="PF05838">
    <property type="entry name" value="Glyco_hydro_108"/>
    <property type="match status" value="1"/>
</dbReference>
<dbReference type="Gene3D" id="1.20.141.10">
    <property type="entry name" value="Chitosanase, subunit A, domain 1"/>
    <property type="match status" value="1"/>
</dbReference>
<keyword evidence="4" id="KW-1185">Reference proteome</keyword>
<feature type="region of interest" description="Disordered" evidence="1">
    <location>
        <begin position="865"/>
        <end position="892"/>
    </location>
</feature>
<dbReference type="eggNOG" id="COG3926">
    <property type="taxonomic scope" value="Bacteria"/>
</dbReference>
<dbReference type="AlphaFoldDB" id="A0A0A1W6A4"/>
<reference evidence="3 4" key="1">
    <citation type="submission" date="2014-11" db="EMBL/GenBank/DDBJ databases">
        <title>Whole genome shotgun sequence of Sphingomonas parapaucimobilis NBRC 15100.</title>
        <authorList>
            <person name="Katano-Makiyama Y."/>
            <person name="Hosoyama A."/>
            <person name="Hashimoto M."/>
            <person name="Hosoyama Y."/>
            <person name="Noguchi M."/>
            <person name="Numata M."/>
            <person name="Tsuchikane K."/>
            <person name="Hirakata S."/>
            <person name="Uohara A."/>
            <person name="Shimodaira J."/>
            <person name="Ohji S."/>
            <person name="Ichikawa N."/>
            <person name="Kimura A."/>
            <person name="Yamazoe A."/>
            <person name="Fujita N."/>
        </authorList>
    </citation>
    <scope>NUCLEOTIDE SEQUENCE [LARGE SCALE GENOMIC DNA]</scope>
    <source>
        <strain evidence="3 4">NBRC 15100</strain>
    </source>
</reference>
<sequence>MSDRRSSVFLDNRPDSRKSGQAPDAPPAPVSLGEIASAQWTLGRQDFMGAPQQAEMDAYGPIVTALGKRRPASWWDMLGGHNRYVQVGQRSAAINSDNVWADVQAERERDPDFLKDIPAKNGAEFTQWVQREELRRRRAAQGVVARESGIGQKAFGFGVGMATGLVDPINLSAMVLTGGSGAAPTIWRGMAREALINGAIEGVEMPQIMSNRAAFGEDMSAGDVALDIGMALAGGAAFHAGGRAIGAGARAAAASPAGRAAGRAMTPLALRMAELRNASDIDVVRAFADAVPAEYRTPDQQAAIHVVEREADIDASNPFVRNAAGDDEHASRLEAALRAMLAPDAARGTLAASTALSSGTAVPFTPRALPAARPNLSPDRVIRFVINDLEGGAQVVRYGAADGGTTKYGIAAKFNPGVDVANLSEGQAAAIARRKYWFPELDRADPRVAAVAFDAGYIAGPKVGKRILAESGGDPAKALALYRQHLEHVADTVAGKAKYRNGWRKRVDRLERMTGASGERVQLEPLGFAADAADDVAVAQRALDQATMDAELAAAERARVEPDIAERDAAPEDMSAGEGSAVMEMGEPSQIDSVPPPVAPIDPEARAAVRRYIADTRGSLQPAKIAKALGLVEDDAARIVEALAADPRGGLVRQGKAGRIIRRPVRRAPIDLFRFIADRGGLRDDEGHSLIAGRGLDRFVPGAGPLFREGGMSLDRARELAAEAGYFHDRAPDDAMASTTTDDFIELLQRADRDPVYTLADLEAVTDREARAAASEQAAMVRSHIDARLTEHGFSFDRDQTSRAAALMIERDMEPDEAIRAVVNQDIAEALDDARMEADSDRYDLLADDFQAIADADRGIDGDRLGRAVDGTDEGQGGAGVGEPRGAGEGGAALDERQASGLAGPAPLDDVRGRAFDDPDGPGAVALVDSLIHDLRAQLDEVLPYDPAQREFRSLSPVGTSRVMDIAAARREALGQAYKLKLGDALYERILAYEGGDAEFGPIRIVEGHPETLEQAHGSTARTDFRIDDQGVERSLRDILDEIDADDAAIKAARNCL</sequence>
<evidence type="ECO:0000256" key="1">
    <source>
        <dbReference type="SAM" id="MobiDB-lite"/>
    </source>
</evidence>
<evidence type="ECO:0000313" key="4">
    <source>
        <dbReference type="Proteomes" id="UP000032305"/>
    </source>
</evidence>
<dbReference type="OrthoDB" id="7592628at2"/>
<evidence type="ECO:0000313" key="3">
    <source>
        <dbReference type="EMBL" id="GAM00707.1"/>
    </source>
</evidence>
<dbReference type="Proteomes" id="UP000032305">
    <property type="component" value="Unassembled WGS sequence"/>
</dbReference>
<gene>
    <name evidence="3" type="ORF">SP5_035_01070</name>
</gene>
<evidence type="ECO:0000259" key="2">
    <source>
        <dbReference type="Pfam" id="PF05838"/>
    </source>
</evidence>
<dbReference type="RefSeq" id="WP_042486067.1">
    <property type="nucleotide sequence ID" value="NZ_BBPI01000035.1"/>
</dbReference>
<accession>A0A0A1W6A4</accession>
<dbReference type="InterPro" id="IPR023346">
    <property type="entry name" value="Lysozyme-like_dom_sf"/>
</dbReference>
<feature type="compositionally biased region" description="Basic and acidic residues" evidence="1">
    <location>
        <begin position="1"/>
        <end position="18"/>
    </location>
</feature>
<dbReference type="EMBL" id="BBPI01000035">
    <property type="protein sequence ID" value="GAM00707.1"/>
    <property type="molecule type" value="Genomic_DNA"/>
</dbReference>
<comment type="caution">
    <text evidence="3">The sequence shown here is derived from an EMBL/GenBank/DDBJ whole genome shotgun (WGS) entry which is preliminary data.</text>
</comment>
<name>A0A0A1W6A4_9SPHN</name>
<proteinExistence type="predicted"/>
<feature type="region of interest" description="Disordered" evidence="1">
    <location>
        <begin position="1"/>
        <end position="31"/>
    </location>
</feature>
<feature type="compositionally biased region" description="Gly residues" evidence="1">
    <location>
        <begin position="874"/>
        <end position="891"/>
    </location>
</feature>
<organism evidence="3 4">
    <name type="scientific">Sphingomonas parapaucimobilis NBRC 15100</name>
    <dbReference type="NCBI Taxonomy" id="1219049"/>
    <lineage>
        <taxon>Bacteria</taxon>
        <taxon>Pseudomonadati</taxon>
        <taxon>Pseudomonadota</taxon>
        <taxon>Alphaproteobacteria</taxon>
        <taxon>Sphingomonadales</taxon>
        <taxon>Sphingomonadaceae</taxon>
        <taxon>Sphingomonas</taxon>
    </lineage>
</organism>
<dbReference type="InterPro" id="IPR008565">
    <property type="entry name" value="TtsA-like_GH18_dom"/>
</dbReference>
<protein>
    <recommendedName>
        <fullName evidence="2">TtsA-like Glycoside hydrolase family 108 domain-containing protein</fullName>
    </recommendedName>
</protein>
<feature type="domain" description="TtsA-like Glycoside hydrolase family 108" evidence="2">
    <location>
        <begin position="388"/>
        <end position="460"/>
    </location>
</feature>